<gene>
    <name evidence="9 11" type="primary">trpF</name>
    <name evidence="11" type="ORF">Pla110_45720</name>
</gene>
<dbReference type="HAMAP" id="MF_00135">
    <property type="entry name" value="PRAI"/>
    <property type="match status" value="1"/>
</dbReference>
<dbReference type="CDD" id="cd00405">
    <property type="entry name" value="PRAI"/>
    <property type="match status" value="1"/>
</dbReference>
<dbReference type="UniPathway" id="UPA00035">
    <property type="reaction ID" value="UER00042"/>
</dbReference>
<evidence type="ECO:0000256" key="8">
    <source>
        <dbReference type="ARBA" id="ARBA00023235"/>
    </source>
</evidence>
<evidence type="ECO:0000256" key="3">
    <source>
        <dbReference type="ARBA" id="ARBA00012572"/>
    </source>
</evidence>
<comment type="similarity">
    <text evidence="9">Belongs to the TrpF family.</text>
</comment>
<comment type="pathway">
    <text evidence="2 9">Amino-acid biosynthesis; L-tryptophan biosynthesis; L-tryptophan from chorismate: step 3/5.</text>
</comment>
<dbReference type="GO" id="GO:0004640">
    <property type="term" value="F:phosphoribosylanthranilate isomerase activity"/>
    <property type="evidence" value="ECO:0007669"/>
    <property type="project" value="UniProtKB-UniRule"/>
</dbReference>
<name>A0A518CU96_9PLAN</name>
<keyword evidence="7 9" id="KW-0057">Aromatic amino acid biosynthesis</keyword>
<evidence type="ECO:0000256" key="1">
    <source>
        <dbReference type="ARBA" id="ARBA00001164"/>
    </source>
</evidence>
<evidence type="ECO:0000259" key="10">
    <source>
        <dbReference type="Pfam" id="PF00697"/>
    </source>
</evidence>
<dbReference type="SUPFAM" id="SSF51366">
    <property type="entry name" value="Ribulose-phoshate binding barrel"/>
    <property type="match status" value="1"/>
</dbReference>
<organism evidence="11 12">
    <name type="scientific">Polystyrenella longa</name>
    <dbReference type="NCBI Taxonomy" id="2528007"/>
    <lineage>
        <taxon>Bacteria</taxon>
        <taxon>Pseudomonadati</taxon>
        <taxon>Planctomycetota</taxon>
        <taxon>Planctomycetia</taxon>
        <taxon>Planctomycetales</taxon>
        <taxon>Planctomycetaceae</taxon>
        <taxon>Polystyrenella</taxon>
    </lineage>
</organism>
<proteinExistence type="inferred from homology"/>
<dbReference type="PANTHER" id="PTHR42894:SF1">
    <property type="entry name" value="N-(5'-PHOSPHORIBOSYL)ANTHRANILATE ISOMERASE"/>
    <property type="match status" value="1"/>
</dbReference>
<keyword evidence="8 9" id="KW-0413">Isomerase</keyword>
<dbReference type="Proteomes" id="UP000317178">
    <property type="component" value="Chromosome"/>
</dbReference>
<evidence type="ECO:0000256" key="5">
    <source>
        <dbReference type="ARBA" id="ARBA00022605"/>
    </source>
</evidence>
<dbReference type="EMBL" id="CP036281">
    <property type="protein sequence ID" value="QDU82809.1"/>
    <property type="molecule type" value="Genomic_DNA"/>
</dbReference>
<evidence type="ECO:0000256" key="4">
    <source>
        <dbReference type="ARBA" id="ARBA00022272"/>
    </source>
</evidence>
<keyword evidence="5 9" id="KW-0028">Amino-acid biosynthesis</keyword>
<keyword evidence="12" id="KW-1185">Reference proteome</keyword>
<evidence type="ECO:0000313" key="12">
    <source>
        <dbReference type="Proteomes" id="UP000317178"/>
    </source>
</evidence>
<dbReference type="Gene3D" id="3.20.20.70">
    <property type="entry name" value="Aldolase class I"/>
    <property type="match status" value="1"/>
</dbReference>
<dbReference type="EC" id="5.3.1.24" evidence="3 9"/>
<evidence type="ECO:0000313" key="11">
    <source>
        <dbReference type="EMBL" id="QDU82809.1"/>
    </source>
</evidence>
<dbReference type="RefSeq" id="WP_144999300.1">
    <property type="nucleotide sequence ID" value="NZ_CP036281.1"/>
</dbReference>
<dbReference type="OrthoDB" id="9786954at2"/>
<protein>
    <recommendedName>
        <fullName evidence="4 9">N-(5'-phosphoribosyl)anthranilate isomerase</fullName>
        <shortName evidence="9">PRAI</shortName>
        <ecNumber evidence="3 9">5.3.1.24</ecNumber>
    </recommendedName>
</protein>
<dbReference type="InterPro" id="IPR011060">
    <property type="entry name" value="RibuloseP-bd_barrel"/>
</dbReference>
<dbReference type="InterPro" id="IPR044643">
    <property type="entry name" value="TrpF_fam"/>
</dbReference>
<dbReference type="InterPro" id="IPR013785">
    <property type="entry name" value="Aldolase_TIM"/>
</dbReference>
<evidence type="ECO:0000256" key="9">
    <source>
        <dbReference type="HAMAP-Rule" id="MF_00135"/>
    </source>
</evidence>
<dbReference type="KEGG" id="plon:Pla110_45720"/>
<evidence type="ECO:0000256" key="7">
    <source>
        <dbReference type="ARBA" id="ARBA00023141"/>
    </source>
</evidence>
<accession>A0A518CU96</accession>
<dbReference type="Pfam" id="PF00697">
    <property type="entry name" value="PRAI"/>
    <property type="match status" value="1"/>
</dbReference>
<evidence type="ECO:0000256" key="2">
    <source>
        <dbReference type="ARBA" id="ARBA00004664"/>
    </source>
</evidence>
<dbReference type="GO" id="GO:0000162">
    <property type="term" value="P:L-tryptophan biosynthetic process"/>
    <property type="evidence" value="ECO:0007669"/>
    <property type="project" value="UniProtKB-UniRule"/>
</dbReference>
<dbReference type="PANTHER" id="PTHR42894">
    <property type="entry name" value="N-(5'-PHOSPHORIBOSYL)ANTHRANILATE ISOMERASE"/>
    <property type="match status" value="1"/>
</dbReference>
<evidence type="ECO:0000256" key="6">
    <source>
        <dbReference type="ARBA" id="ARBA00022822"/>
    </source>
</evidence>
<dbReference type="InterPro" id="IPR001240">
    <property type="entry name" value="PRAI_dom"/>
</dbReference>
<keyword evidence="6 9" id="KW-0822">Tryptophan biosynthesis</keyword>
<dbReference type="AlphaFoldDB" id="A0A518CU96"/>
<comment type="catalytic activity">
    <reaction evidence="1 9">
        <text>N-(5-phospho-beta-D-ribosyl)anthranilate = 1-(2-carboxyphenylamino)-1-deoxy-D-ribulose 5-phosphate</text>
        <dbReference type="Rhea" id="RHEA:21540"/>
        <dbReference type="ChEBI" id="CHEBI:18277"/>
        <dbReference type="ChEBI" id="CHEBI:58613"/>
        <dbReference type="EC" id="5.3.1.24"/>
    </reaction>
</comment>
<feature type="domain" description="N-(5'phosphoribosyl) anthranilate isomerase (PRAI)" evidence="10">
    <location>
        <begin position="3"/>
        <end position="217"/>
    </location>
</feature>
<sequence length="221" mass="23811">MWIKICGVKEIEAANQVARSGASAIGLNFFAKSKRSTNLKQAREIATAVRGQLELVGLFVNHSPAEVVEHARQLQLDWIQLHGDEPPAYLAGLQSELVLDLPSIKLMKAFRVGPQGLDEVANYLDECRQAGVKLSACLIDAAVQGEFGGTGHVAPWDLVRDQYDRTNWPPLVLAGGLTSANVRAATAAVDPWGIDTASGVESSPGVKDARMINEFVNAIRQ</sequence>
<reference evidence="11 12" key="1">
    <citation type="submission" date="2019-02" db="EMBL/GenBank/DDBJ databases">
        <title>Deep-cultivation of Planctomycetes and their phenomic and genomic characterization uncovers novel biology.</title>
        <authorList>
            <person name="Wiegand S."/>
            <person name="Jogler M."/>
            <person name="Boedeker C."/>
            <person name="Pinto D."/>
            <person name="Vollmers J."/>
            <person name="Rivas-Marin E."/>
            <person name="Kohn T."/>
            <person name="Peeters S.H."/>
            <person name="Heuer A."/>
            <person name="Rast P."/>
            <person name="Oberbeckmann S."/>
            <person name="Bunk B."/>
            <person name="Jeske O."/>
            <person name="Meyerdierks A."/>
            <person name="Storesund J.E."/>
            <person name="Kallscheuer N."/>
            <person name="Luecker S."/>
            <person name="Lage O.M."/>
            <person name="Pohl T."/>
            <person name="Merkel B.J."/>
            <person name="Hornburger P."/>
            <person name="Mueller R.-W."/>
            <person name="Bruemmer F."/>
            <person name="Labrenz M."/>
            <person name="Spormann A.M."/>
            <person name="Op den Camp H."/>
            <person name="Overmann J."/>
            <person name="Amann R."/>
            <person name="Jetten M.S.M."/>
            <person name="Mascher T."/>
            <person name="Medema M.H."/>
            <person name="Devos D.P."/>
            <person name="Kaster A.-K."/>
            <person name="Ovreas L."/>
            <person name="Rohde M."/>
            <person name="Galperin M.Y."/>
            <person name="Jogler C."/>
        </authorList>
    </citation>
    <scope>NUCLEOTIDE SEQUENCE [LARGE SCALE GENOMIC DNA]</scope>
    <source>
        <strain evidence="11 12">Pla110</strain>
    </source>
</reference>